<dbReference type="InterPro" id="IPR021812">
    <property type="entry name" value="DUF3391"/>
</dbReference>
<evidence type="ECO:0000256" key="1">
    <source>
        <dbReference type="SAM" id="MobiDB-lite"/>
    </source>
</evidence>
<evidence type="ECO:0000259" key="2">
    <source>
        <dbReference type="PROSITE" id="PS51832"/>
    </source>
</evidence>
<feature type="compositionally biased region" description="Polar residues" evidence="1">
    <location>
        <begin position="114"/>
        <end position="127"/>
    </location>
</feature>
<accession>A0ABV7CKT6</accession>
<name>A0ABV7CKT6_9GAMM</name>
<gene>
    <name evidence="3" type="ORF">ACFOEE_11705</name>
</gene>
<keyword evidence="4" id="KW-1185">Reference proteome</keyword>
<dbReference type="SMART" id="SM00471">
    <property type="entry name" value="HDc"/>
    <property type="match status" value="1"/>
</dbReference>
<dbReference type="InterPro" id="IPR003607">
    <property type="entry name" value="HD/PDEase_dom"/>
</dbReference>
<dbReference type="Gene3D" id="1.10.3210.10">
    <property type="entry name" value="Hypothetical protein af1432"/>
    <property type="match status" value="1"/>
</dbReference>
<dbReference type="PANTHER" id="PTHR43155">
    <property type="entry name" value="CYCLIC DI-GMP PHOSPHODIESTERASE PA4108-RELATED"/>
    <property type="match status" value="1"/>
</dbReference>
<dbReference type="CDD" id="cd00077">
    <property type="entry name" value="HDc"/>
    <property type="match status" value="1"/>
</dbReference>
<dbReference type="SUPFAM" id="SSF109604">
    <property type="entry name" value="HD-domain/PDEase-like"/>
    <property type="match status" value="1"/>
</dbReference>
<dbReference type="RefSeq" id="WP_377124395.1">
    <property type="nucleotide sequence ID" value="NZ_JBHRSD010000017.1"/>
</dbReference>
<sequence length="451" mass="50027">MLVNLPISELMPGMFVDSVSKQSGDSKVKIKSRGMVRDESIIKQLRAKGVLELKIDFTQSEVAVPDKYQPTPAEPDAATPNDASSSSDKNTSTARDFQLSNAKRVIKKEPQAATKKSSLTADETTNKPVKAINGNDLVSLQEEFSGAMLQFEQHNRKIQALYGDITAGMQVDIGLVNEVSKEIVESVFRNPNAMAILTRLRDKDNYNWRHMINCTILVTVFGKYLGLSTETVEQLALGAMLHDVGHAKLPQGILNKDSKLNDLEMKAVEKHVAQSLGLVKGQAGLSKIVMDMIINHHERLNGSGYPRGLKAEQISKVARIMAIVDVYDAITADRPHAQGNEPVHALRYLLTSKDLFDTELVQRFIKCMGVHPVGTIVKLTNERLALVLEGNRLHPTSPKVRVFYNTKHSHHITAKELDLSSNEHDIKIVAAVKPLDYQINLSRLLKDHLLI</sequence>
<feature type="domain" description="HD-GYP" evidence="2">
    <location>
        <begin position="185"/>
        <end position="380"/>
    </location>
</feature>
<evidence type="ECO:0000313" key="3">
    <source>
        <dbReference type="EMBL" id="MFC3033186.1"/>
    </source>
</evidence>
<dbReference type="EMBL" id="JBHRSD010000017">
    <property type="protein sequence ID" value="MFC3033186.1"/>
    <property type="molecule type" value="Genomic_DNA"/>
</dbReference>
<proteinExistence type="predicted"/>
<feature type="compositionally biased region" description="Polar residues" evidence="1">
    <location>
        <begin position="81"/>
        <end position="101"/>
    </location>
</feature>
<evidence type="ECO:0000313" key="4">
    <source>
        <dbReference type="Proteomes" id="UP001595453"/>
    </source>
</evidence>
<dbReference type="PROSITE" id="PS51832">
    <property type="entry name" value="HD_GYP"/>
    <property type="match status" value="1"/>
</dbReference>
<organism evidence="3 4">
    <name type="scientific">Pseudoalteromonas fenneropenaei</name>
    <dbReference type="NCBI Taxonomy" id="1737459"/>
    <lineage>
        <taxon>Bacteria</taxon>
        <taxon>Pseudomonadati</taxon>
        <taxon>Pseudomonadota</taxon>
        <taxon>Gammaproteobacteria</taxon>
        <taxon>Alteromonadales</taxon>
        <taxon>Pseudoalteromonadaceae</taxon>
        <taxon>Pseudoalteromonas</taxon>
    </lineage>
</organism>
<dbReference type="InterPro" id="IPR037522">
    <property type="entry name" value="HD_GYP_dom"/>
</dbReference>
<dbReference type="Pfam" id="PF11871">
    <property type="entry name" value="DUF3391"/>
    <property type="match status" value="1"/>
</dbReference>
<reference evidence="4" key="1">
    <citation type="journal article" date="2019" name="Int. J. Syst. Evol. Microbiol.">
        <title>The Global Catalogue of Microorganisms (GCM) 10K type strain sequencing project: providing services to taxonomists for standard genome sequencing and annotation.</title>
        <authorList>
            <consortium name="The Broad Institute Genomics Platform"/>
            <consortium name="The Broad Institute Genome Sequencing Center for Infectious Disease"/>
            <person name="Wu L."/>
            <person name="Ma J."/>
        </authorList>
    </citation>
    <scope>NUCLEOTIDE SEQUENCE [LARGE SCALE GENOMIC DNA]</scope>
    <source>
        <strain evidence="4">KCTC 42730</strain>
    </source>
</reference>
<dbReference type="Proteomes" id="UP001595453">
    <property type="component" value="Unassembled WGS sequence"/>
</dbReference>
<comment type="caution">
    <text evidence="3">The sequence shown here is derived from an EMBL/GenBank/DDBJ whole genome shotgun (WGS) entry which is preliminary data.</text>
</comment>
<dbReference type="PANTHER" id="PTHR43155:SF2">
    <property type="entry name" value="CYCLIC DI-GMP PHOSPHODIESTERASE PA4108"/>
    <property type="match status" value="1"/>
</dbReference>
<dbReference type="Pfam" id="PF13487">
    <property type="entry name" value="HD_5"/>
    <property type="match status" value="1"/>
</dbReference>
<protein>
    <submittedName>
        <fullName evidence="3">HD-GYP domain-containing protein</fullName>
    </submittedName>
</protein>
<feature type="region of interest" description="Disordered" evidence="1">
    <location>
        <begin position="64"/>
        <end position="127"/>
    </location>
</feature>